<dbReference type="AlphaFoldDB" id="A0A1X1ZMI5"/>
<organism evidence="2 3">
    <name type="scientific">Mycobacterium nebraskense</name>
    <dbReference type="NCBI Taxonomy" id="244292"/>
    <lineage>
        <taxon>Bacteria</taxon>
        <taxon>Bacillati</taxon>
        <taxon>Actinomycetota</taxon>
        <taxon>Actinomycetes</taxon>
        <taxon>Mycobacteriales</taxon>
        <taxon>Mycobacteriaceae</taxon>
        <taxon>Mycobacterium</taxon>
    </lineage>
</organism>
<gene>
    <name evidence="2" type="ORF">AWC17_03170</name>
</gene>
<protein>
    <submittedName>
        <fullName evidence="2">Uncharacterized protein</fullName>
    </submittedName>
</protein>
<dbReference type="EMBL" id="LQPH01000109">
    <property type="protein sequence ID" value="ORW24557.1"/>
    <property type="molecule type" value="Genomic_DNA"/>
</dbReference>
<comment type="caution">
    <text evidence="2">The sequence shown here is derived from an EMBL/GenBank/DDBJ whole genome shotgun (WGS) entry which is preliminary data.</text>
</comment>
<evidence type="ECO:0000256" key="1">
    <source>
        <dbReference type="SAM" id="MobiDB-lite"/>
    </source>
</evidence>
<sequence length="145" mass="16261">MDIMVADVGAAGHDQASGTRAPDREKETRMADYTPDQLATHIFTGLPADLLQHKRDDLVARCRAVRAAGWDDYRYVWSTGEVLAVAYLLDARDVLAELNEDETSVLGRWAYDLWGVSGGEEDEAAGLRRTRKWFMETRSTAVQRT</sequence>
<dbReference type="Proteomes" id="UP000193781">
    <property type="component" value="Unassembled WGS sequence"/>
</dbReference>
<accession>A0A1X1ZMI5</accession>
<proteinExistence type="predicted"/>
<evidence type="ECO:0000313" key="2">
    <source>
        <dbReference type="EMBL" id="ORW24557.1"/>
    </source>
</evidence>
<name>A0A1X1ZMI5_9MYCO</name>
<evidence type="ECO:0000313" key="3">
    <source>
        <dbReference type="Proteomes" id="UP000193781"/>
    </source>
</evidence>
<keyword evidence="3" id="KW-1185">Reference proteome</keyword>
<reference evidence="2 3" key="1">
    <citation type="submission" date="2016-01" db="EMBL/GenBank/DDBJ databases">
        <title>The new phylogeny of the genus Mycobacterium.</title>
        <authorList>
            <person name="Tarcisio F."/>
            <person name="Conor M."/>
            <person name="Antonella G."/>
            <person name="Elisabetta G."/>
            <person name="Giulia F.S."/>
            <person name="Sara T."/>
            <person name="Anna F."/>
            <person name="Clotilde B."/>
            <person name="Roberto B."/>
            <person name="Veronica D.S."/>
            <person name="Fabio R."/>
            <person name="Monica P."/>
            <person name="Olivier J."/>
            <person name="Enrico T."/>
            <person name="Nicola S."/>
        </authorList>
    </citation>
    <scope>NUCLEOTIDE SEQUENCE [LARGE SCALE GENOMIC DNA]</scope>
    <source>
        <strain evidence="2 3">DSM 44803</strain>
    </source>
</reference>
<feature type="region of interest" description="Disordered" evidence="1">
    <location>
        <begin position="6"/>
        <end position="27"/>
    </location>
</feature>